<sequence>YSDSQTGNLKVEANGSASLGNYIQLPNGGGSFWSATTAQMATYNVNITQAGDYVLHGRVIADTGNDNSFYVQIDNGVDNLWDTSVGSVWNWEKVSDRSAGVVKVYLTAGAHTIKIKGREDGTKLDKLLLTNDSGFIPSGVGGVADVPVATNTAPVLGVLSNQSVLEGASLTFNVASSDVDGDSLTLSVTLADGSSISTIGASFVDNLDGTGVFSFSPALGAVATHSIQIMVSDGFLTDAQNITIDVLSIPNTAPVLSAVVDQSVVEGDSLSFNVLSSDVDGDSLSLSASLLDGSALSTIGASFVDNGDGTGSFSFVPSAAQVGSIALKFSVTDGNLSDQMTVNVVVTLKTTFDYIWLESEYSDSQTGNLKVEANGSASLGNYIQLPNGGGSFWSATTAQMATYNVNITQAGDYVLHGRVIADTGNDNSFYVQIDNGVDNLWDT</sequence>
<dbReference type="GO" id="GO:0030246">
    <property type="term" value="F:carbohydrate binding"/>
    <property type="evidence" value="ECO:0007669"/>
    <property type="project" value="InterPro"/>
</dbReference>
<protein>
    <recommendedName>
        <fullName evidence="1">CBM6 domain-containing protein</fullName>
    </recommendedName>
</protein>
<dbReference type="SMART" id="SM00736">
    <property type="entry name" value="CADG"/>
    <property type="match status" value="2"/>
</dbReference>
<accession>A0A3B0TQW7</accession>
<feature type="non-terminal residue" evidence="2">
    <location>
        <position position="1"/>
    </location>
</feature>
<dbReference type="SUPFAM" id="SSF49785">
    <property type="entry name" value="Galactose-binding domain-like"/>
    <property type="match status" value="1"/>
</dbReference>
<dbReference type="Gene3D" id="2.60.120.260">
    <property type="entry name" value="Galactose-binding domain-like"/>
    <property type="match status" value="1"/>
</dbReference>
<dbReference type="InterPro" id="IPR006644">
    <property type="entry name" value="Cadg"/>
</dbReference>
<proteinExistence type="predicted"/>
<dbReference type="GO" id="GO:0016020">
    <property type="term" value="C:membrane"/>
    <property type="evidence" value="ECO:0007669"/>
    <property type="project" value="InterPro"/>
</dbReference>
<dbReference type="EMBL" id="UOEN01000449">
    <property type="protein sequence ID" value="VAW19110.1"/>
    <property type="molecule type" value="Genomic_DNA"/>
</dbReference>
<dbReference type="InterPro" id="IPR005084">
    <property type="entry name" value="CBM6"/>
</dbReference>
<evidence type="ECO:0000313" key="2">
    <source>
        <dbReference type="EMBL" id="VAW19110.1"/>
    </source>
</evidence>
<reference evidence="2" key="1">
    <citation type="submission" date="2018-06" db="EMBL/GenBank/DDBJ databases">
        <authorList>
            <person name="Zhirakovskaya E."/>
        </authorList>
    </citation>
    <scope>NUCLEOTIDE SEQUENCE</scope>
</reference>
<feature type="domain" description="CBM6" evidence="1">
    <location>
        <begin position="9"/>
        <end position="130"/>
    </location>
</feature>
<feature type="non-terminal residue" evidence="2">
    <location>
        <position position="443"/>
    </location>
</feature>
<evidence type="ECO:0000259" key="1">
    <source>
        <dbReference type="PROSITE" id="PS51175"/>
    </source>
</evidence>
<dbReference type="InterPro" id="IPR013783">
    <property type="entry name" value="Ig-like_fold"/>
</dbReference>
<dbReference type="SUPFAM" id="SSF49313">
    <property type="entry name" value="Cadherin-like"/>
    <property type="match status" value="2"/>
</dbReference>
<dbReference type="PROSITE" id="PS51175">
    <property type="entry name" value="CBM6"/>
    <property type="match status" value="1"/>
</dbReference>
<dbReference type="Pfam" id="PF17963">
    <property type="entry name" value="Big_9"/>
    <property type="match status" value="2"/>
</dbReference>
<dbReference type="GO" id="GO:0005509">
    <property type="term" value="F:calcium ion binding"/>
    <property type="evidence" value="ECO:0007669"/>
    <property type="project" value="InterPro"/>
</dbReference>
<dbReference type="InterPro" id="IPR008979">
    <property type="entry name" value="Galactose-bd-like_sf"/>
</dbReference>
<dbReference type="Gene3D" id="2.60.40.10">
    <property type="entry name" value="Immunoglobulins"/>
    <property type="match status" value="2"/>
</dbReference>
<dbReference type="InterPro" id="IPR015919">
    <property type="entry name" value="Cadherin-like_sf"/>
</dbReference>
<organism evidence="2">
    <name type="scientific">hydrothermal vent metagenome</name>
    <dbReference type="NCBI Taxonomy" id="652676"/>
    <lineage>
        <taxon>unclassified sequences</taxon>
        <taxon>metagenomes</taxon>
        <taxon>ecological metagenomes</taxon>
    </lineage>
</organism>
<name>A0A3B0TQW7_9ZZZZ</name>
<gene>
    <name evidence="2" type="ORF">MNBD_BACTEROID05-585</name>
</gene>
<dbReference type="AlphaFoldDB" id="A0A3B0TQW7"/>